<dbReference type="PROSITE" id="PS00455">
    <property type="entry name" value="AMP_BINDING"/>
    <property type="match status" value="2"/>
</dbReference>
<gene>
    <name evidence="5" type="ORF">M8542_09315</name>
</gene>
<dbReference type="GO" id="GO:0072330">
    <property type="term" value="P:monocarboxylic acid biosynthetic process"/>
    <property type="evidence" value="ECO:0007669"/>
    <property type="project" value="UniProtKB-ARBA"/>
</dbReference>
<dbReference type="GO" id="GO:0043041">
    <property type="term" value="P:amino acid activation for nonribosomal peptide biosynthetic process"/>
    <property type="evidence" value="ECO:0007669"/>
    <property type="project" value="TreeGrafter"/>
</dbReference>
<sequence length="2493" mass="264251">MGGETRRPLSSAQLGIWYAQQLDPANPVHVVGEYADIPGELDVEAFRAAVTHTVGEAEALRTRFVDTADGPRQLVVPAEDVPVPLIDVSAEPDPVAAAEARMREVLAGPMDLAAGPPLRYALYRAGPRRHLWLQAYHHIALDGFGYDLVAKRVAAVYTDLLAGRAPERVFGPLATLLDADAEYQASPAHAEDRAYWLGRLAGTLPPAPPPAPAPAGRRQLRLTTYLPWSLRDELAGLAGELGLRWSSVVLAAAAAYAYSTDGGSRAALGLSVSGRRTTESKRVPGLTANVLPLLVPAEPGLPLAELARRVSDETGRLLRHQRYRGETLRRELGLPSGVPLHSGPHVNIGPFGGGVRFGGHEASMRNLSIRAVEDFLVTVYTRPDEAGMRIDFEGNPARHDAAGLAGRRDAFLAVLRSFAADARAGAVLVPPGADAPPVPAPGVTPQTLAGLFAAAAVTAGPRVAVECAGRGWSYAELDRWSDRIAARLAARGVRRGELVALAVRRSPAWVAGVLAVAKTGAAFLSVDPDYPPARIDHMLADAAPALVLGEADLGDDGPDGAPRVIVPVSAPAYLIYTSGSTGTPKGVLVPHTGLAGLAAAQRARFAITRDARVLLFASPSFDAAVAELVVTLSAGATLVVPPPDWAASGPGLAGIAAEAGVTHLTVPPSLLATVPEAERLPSVRTLVVAGETAPASLVARWAPGRRMINAYGPTETTVCATMSEPLHGDGPVPIGAGLPGVGIRVLDHRLRPVGPGITGELYVAGPGVALGYLGRGAGTAERFVADPFGEPGTRMYRTGDLVRCGTDGGLEFGGRVDEQVKVRGHRIELGEVEAALAAHPSVLRAAAAVREDVHGDRLLVAYAVGPDADGAQLREDLAARLPGYLVPAVVLVPAELPLTPNGKLDRAALPAPEFEGGAGTPRTPREQVLCELFAEVLGVRRVGVDDGFFALGGHSLLATHLVNRIRAVLGVAVSIREVFRARTVAALAAELDTAEGAPPGLDRADPRPDRIPLSAGQARLWFLHRLDGPTPVYTIPLALRLTGEVDAGALRSALADVADRHEVLRTVLAEDAEGAVQVVRPAGAVHPELVVADVDDLPARLAALSGTAFDLATDVPLRAHLLRLRDGTCVLVLLLHHVAGDGWSLSPLARDLITAYGARLAGRAPEWAPLPVQYADYAVWQRELLAGEAMARRAAYWRDALAGIPVRMPLPTDRPHPAVAGRAAEVVRYEISPPVHRALTELAESRNATLFMVLQAAFAAVLTRWGAGTDIVLGSPVAARTDDALSGLVGFFANTLVLRTDTSGDPRFTELVDRVRETDLAAYAHQEVPFEHLVELVNPVRTAAHHPLFQVSFALHNTPAARFDLPGLAVRPEPFPLRWARFDLAISMTERPGGGVDVLAGHRIDLFDAATVAGLVSCWLRFLEAVAADPGQHVDRVPVLTGEERRRLLAPPDPVAPAPTLAAWFEASAAASAARIAVTCEGVQLTYAELDARANTLARELVARGAGPESRVAVAVPRSVDLVVALVAVVKAGSAYVPLDPDHPEARIAFVLADAEPVAVLAHSATAARFGPSAVLVDDPRWRTATPPVARSPLRPGHAAYVMYTSGSTGSPKAVVVEHGNVTGLFTGTASRFGFGEDDVWSLFHSSAFDFSTWEIWGALLHGGRLVVVPRPVTRAPDEFLALLSRERVTVLNQTPSAFAGLAHARGEPDLPALRLVVFGGEALRPAVLAAWAERFAPGPELVNMYGITETTVHVTWSTVDPAVPDVPIGSALPGLAVRVLDDRLRPVAPGVPGELYVAGAGVTRGYHRRPGLTAARFVPDPHGEPGTRMYRTGDVVRWTTAGVLEYRGRADEQVKVRGFRIEPAEVAAVLTGRPGVLDAVVVADGDRLLAYVAGDADAAQLRRDCADRLPEHQVPAEVVVLAALPLTPNGKVDRAALPAPGAGRPGSRAARTPAEEILCRLFADVLGVAEVGIDDSFFELGGHSLLAARLVARVRGALGAELAVRSVFDRPTVAGVLELLERPRPVPPLRPRERPEPVPLSFAQRRLWFLHRRDGRSATYSMPLALDLRGRLDVEALQAALTDVTARHEVLRTVYPHRDGVPHQRILPVSAVPLPVRQVDAADLAKHVDEAVRLGIDITAEPPLRAELLEAADGEHVLVLVLHHIAGDGWSTRPLARDLVEAYAARSAGTAPAWDVLPVQYADYALWHRELLGDEADPESVLSRQTAYWTTRLAGAPQRLELPADRPPPTRPSGAGDVVRFELDAVLHRALAGLAAAHGATLFMVLHAGFSALLTRMGAGTDIVLGAPIAGRADPALDELVGLFVNTLVLRTDTSGDPAFTELLARVRETDLAAYAHQDVPFEHLVEVLNPERSTAHQPLAQIVLALQNAPRGELDLPGLRVGRRPVRTGTARVEAFVSLTDHYDDGEPAGLSGLVEFATDLFDPETVTDLLRRWEILLTGAAADPATPIGRLEIMTDEERAGLLSGWSVGD</sequence>
<dbReference type="EMBL" id="JAMXQV010000003">
    <property type="protein sequence ID" value="MCR6483017.1"/>
    <property type="molecule type" value="Genomic_DNA"/>
</dbReference>
<dbReference type="Pfam" id="PF00550">
    <property type="entry name" value="PP-binding"/>
    <property type="match status" value="2"/>
</dbReference>
<dbReference type="InterPro" id="IPR023213">
    <property type="entry name" value="CAT-like_dom_sf"/>
</dbReference>
<dbReference type="GO" id="GO:0031177">
    <property type="term" value="F:phosphopantetheine binding"/>
    <property type="evidence" value="ECO:0007669"/>
    <property type="project" value="InterPro"/>
</dbReference>
<dbReference type="InterPro" id="IPR042099">
    <property type="entry name" value="ANL_N_sf"/>
</dbReference>
<dbReference type="GO" id="GO:0003824">
    <property type="term" value="F:catalytic activity"/>
    <property type="evidence" value="ECO:0007669"/>
    <property type="project" value="InterPro"/>
</dbReference>
<dbReference type="CDD" id="cd17643">
    <property type="entry name" value="A_NRPS_Cytc1-like"/>
    <property type="match status" value="1"/>
</dbReference>
<dbReference type="Pfam" id="PF00668">
    <property type="entry name" value="Condensation"/>
    <property type="match status" value="3"/>
</dbReference>
<dbReference type="SUPFAM" id="SSF52777">
    <property type="entry name" value="CoA-dependent acyltransferases"/>
    <property type="match status" value="6"/>
</dbReference>
<feature type="domain" description="Carrier" evidence="4">
    <location>
        <begin position="1950"/>
        <end position="2025"/>
    </location>
</feature>
<dbReference type="Gene3D" id="3.30.559.30">
    <property type="entry name" value="Nonribosomal peptide synthetase, condensation domain"/>
    <property type="match status" value="3"/>
</dbReference>
<dbReference type="GO" id="GO:0044550">
    <property type="term" value="P:secondary metabolite biosynthetic process"/>
    <property type="evidence" value="ECO:0007669"/>
    <property type="project" value="UniProtKB-ARBA"/>
</dbReference>
<dbReference type="Pfam" id="PF13193">
    <property type="entry name" value="AMP-binding_C"/>
    <property type="match status" value="2"/>
</dbReference>
<evidence type="ECO:0000313" key="5">
    <source>
        <dbReference type="EMBL" id="MCR6483017.1"/>
    </source>
</evidence>
<dbReference type="FunFam" id="1.10.1200.10:FF:000016">
    <property type="entry name" value="Non-ribosomal peptide synthase"/>
    <property type="match status" value="2"/>
</dbReference>
<accession>A0A9X2N967</accession>
<keyword evidence="6" id="KW-1185">Reference proteome</keyword>
<dbReference type="GO" id="GO:0005829">
    <property type="term" value="C:cytosol"/>
    <property type="evidence" value="ECO:0007669"/>
    <property type="project" value="TreeGrafter"/>
</dbReference>
<keyword evidence="2" id="KW-0596">Phosphopantetheine</keyword>
<dbReference type="InterPro" id="IPR010071">
    <property type="entry name" value="AA_adenyl_dom"/>
</dbReference>
<evidence type="ECO:0000256" key="2">
    <source>
        <dbReference type="ARBA" id="ARBA00022450"/>
    </source>
</evidence>
<dbReference type="InterPro" id="IPR020806">
    <property type="entry name" value="PKS_PP-bd"/>
</dbReference>
<dbReference type="PROSITE" id="PS00012">
    <property type="entry name" value="PHOSPHOPANTETHEINE"/>
    <property type="match status" value="2"/>
</dbReference>
<comment type="caution">
    <text evidence="5">The sequence shown here is derived from an EMBL/GenBank/DDBJ whole genome shotgun (WGS) entry which is preliminary data.</text>
</comment>
<dbReference type="PANTHER" id="PTHR45527">
    <property type="entry name" value="NONRIBOSOMAL PEPTIDE SYNTHETASE"/>
    <property type="match status" value="1"/>
</dbReference>
<dbReference type="Gene3D" id="3.30.300.30">
    <property type="match status" value="2"/>
</dbReference>
<evidence type="ECO:0000259" key="4">
    <source>
        <dbReference type="PROSITE" id="PS50075"/>
    </source>
</evidence>
<dbReference type="NCBIfam" id="TIGR01733">
    <property type="entry name" value="AA-adenyl-dom"/>
    <property type="match status" value="2"/>
</dbReference>
<dbReference type="CDD" id="cd19540">
    <property type="entry name" value="LCL_NRPS-like"/>
    <property type="match status" value="2"/>
</dbReference>
<dbReference type="SUPFAM" id="SSF56801">
    <property type="entry name" value="Acetyl-CoA synthetase-like"/>
    <property type="match status" value="2"/>
</dbReference>
<dbReference type="Pfam" id="PF00501">
    <property type="entry name" value="AMP-binding"/>
    <property type="match status" value="2"/>
</dbReference>
<name>A0A9X2N967_9PSEU</name>
<dbReference type="GO" id="GO:0008610">
    <property type="term" value="P:lipid biosynthetic process"/>
    <property type="evidence" value="ECO:0007669"/>
    <property type="project" value="UniProtKB-ARBA"/>
</dbReference>
<dbReference type="Gene3D" id="1.10.1200.10">
    <property type="entry name" value="ACP-like"/>
    <property type="match status" value="2"/>
</dbReference>
<keyword evidence="3" id="KW-0597">Phosphoprotein</keyword>
<proteinExistence type="predicted"/>
<dbReference type="PANTHER" id="PTHR45527:SF1">
    <property type="entry name" value="FATTY ACID SYNTHASE"/>
    <property type="match status" value="1"/>
</dbReference>
<dbReference type="SMART" id="SM00823">
    <property type="entry name" value="PKS_PP"/>
    <property type="match status" value="2"/>
</dbReference>
<dbReference type="InterPro" id="IPR006162">
    <property type="entry name" value="Ppantetheine_attach_site"/>
</dbReference>
<dbReference type="InterPro" id="IPR000873">
    <property type="entry name" value="AMP-dep_synth/lig_dom"/>
</dbReference>
<evidence type="ECO:0000256" key="1">
    <source>
        <dbReference type="ARBA" id="ARBA00001957"/>
    </source>
</evidence>
<protein>
    <submittedName>
        <fullName evidence="5">Amino acid adenylation domain-containing protein</fullName>
    </submittedName>
</protein>
<dbReference type="SUPFAM" id="SSF47336">
    <property type="entry name" value="ACP-like"/>
    <property type="match status" value="2"/>
</dbReference>
<dbReference type="FunFam" id="3.30.300.30:FF:000010">
    <property type="entry name" value="Enterobactin synthetase component F"/>
    <property type="match status" value="1"/>
</dbReference>
<dbReference type="RefSeq" id="WP_257919630.1">
    <property type="nucleotide sequence ID" value="NZ_JAMXQV010000003.1"/>
</dbReference>
<dbReference type="InterPro" id="IPR045851">
    <property type="entry name" value="AMP-bd_C_sf"/>
</dbReference>
<dbReference type="InterPro" id="IPR009081">
    <property type="entry name" value="PP-bd_ACP"/>
</dbReference>
<reference evidence="5" key="1">
    <citation type="submission" date="2022-06" db="EMBL/GenBank/DDBJ databases">
        <title>Amycolatopsis iheyaensis sp. nov., a new species of the genus Amycolatopsis isolated from soil in Iheya island, Japan.</title>
        <authorList>
            <person name="Ngamcharungchit C."/>
            <person name="Kanto H."/>
            <person name="Take A."/>
            <person name="Intra B."/>
            <person name="Matsumoto A."/>
            <person name="Panbangred W."/>
            <person name="Inahashi Y."/>
        </authorList>
    </citation>
    <scope>NUCLEOTIDE SEQUENCE</scope>
    <source>
        <strain evidence="5">OK19-0408</strain>
    </source>
</reference>
<comment type="cofactor">
    <cofactor evidence="1">
        <name>pantetheine 4'-phosphate</name>
        <dbReference type="ChEBI" id="CHEBI:47942"/>
    </cofactor>
</comment>
<organism evidence="5 6">
    <name type="scientific">Amycolatopsis iheyensis</name>
    <dbReference type="NCBI Taxonomy" id="2945988"/>
    <lineage>
        <taxon>Bacteria</taxon>
        <taxon>Bacillati</taxon>
        <taxon>Actinomycetota</taxon>
        <taxon>Actinomycetes</taxon>
        <taxon>Pseudonocardiales</taxon>
        <taxon>Pseudonocardiaceae</taxon>
        <taxon>Amycolatopsis</taxon>
    </lineage>
</organism>
<evidence type="ECO:0000313" key="6">
    <source>
        <dbReference type="Proteomes" id="UP001144096"/>
    </source>
</evidence>
<dbReference type="InterPro" id="IPR020845">
    <property type="entry name" value="AMP-binding_CS"/>
</dbReference>
<evidence type="ECO:0000256" key="3">
    <source>
        <dbReference type="ARBA" id="ARBA00022553"/>
    </source>
</evidence>
<dbReference type="InterPro" id="IPR001242">
    <property type="entry name" value="Condensation_dom"/>
</dbReference>
<dbReference type="Gene3D" id="3.30.559.10">
    <property type="entry name" value="Chloramphenicol acetyltransferase-like domain"/>
    <property type="match status" value="3"/>
</dbReference>
<dbReference type="Proteomes" id="UP001144096">
    <property type="component" value="Unassembled WGS sequence"/>
</dbReference>
<dbReference type="FunFam" id="3.40.50.980:FF:000001">
    <property type="entry name" value="Non-ribosomal peptide synthetase"/>
    <property type="match status" value="1"/>
</dbReference>
<dbReference type="InterPro" id="IPR036736">
    <property type="entry name" value="ACP-like_sf"/>
</dbReference>
<dbReference type="InterPro" id="IPR025110">
    <property type="entry name" value="AMP-bd_C"/>
</dbReference>
<dbReference type="Gene3D" id="3.40.50.12780">
    <property type="entry name" value="N-terminal domain of ligase-like"/>
    <property type="match status" value="2"/>
</dbReference>
<dbReference type="PROSITE" id="PS50075">
    <property type="entry name" value="CARRIER"/>
    <property type="match status" value="2"/>
</dbReference>
<feature type="domain" description="Carrier" evidence="4">
    <location>
        <begin position="920"/>
        <end position="995"/>
    </location>
</feature>
<dbReference type="FunFam" id="3.40.50.12780:FF:000012">
    <property type="entry name" value="Non-ribosomal peptide synthetase"/>
    <property type="match status" value="1"/>
</dbReference>
<dbReference type="FunFam" id="3.40.50.980:FF:000002">
    <property type="entry name" value="Enterobactin synthetase component F"/>
    <property type="match status" value="1"/>
</dbReference>